<keyword evidence="8" id="KW-0472">Membrane</keyword>
<keyword evidence="14" id="KW-1185">Reference proteome</keyword>
<dbReference type="InterPro" id="IPR050739">
    <property type="entry name" value="MFP"/>
</dbReference>
<dbReference type="PROSITE" id="PS00543">
    <property type="entry name" value="HLYD_FAMILY"/>
    <property type="match status" value="1"/>
</dbReference>
<evidence type="ECO:0000256" key="1">
    <source>
        <dbReference type="ARBA" id="ARBA00004377"/>
    </source>
</evidence>
<keyword evidence="7" id="KW-1133">Transmembrane helix</keyword>
<dbReference type="Pfam" id="PF26002">
    <property type="entry name" value="Beta-barrel_AprE"/>
    <property type="match status" value="1"/>
</dbReference>
<keyword evidence="5 9" id="KW-0997">Cell inner membrane</keyword>
<dbReference type="Proteomes" id="UP000826722">
    <property type="component" value="Chromosome"/>
</dbReference>
<dbReference type="Gene3D" id="2.40.30.170">
    <property type="match status" value="1"/>
</dbReference>
<evidence type="ECO:0000256" key="4">
    <source>
        <dbReference type="ARBA" id="ARBA00022475"/>
    </source>
</evidence>
<dbReference type="InterPro" id="IPR010129">
    <property type="entry name" value="T1SS_HlyD"/>
</dbReference>
<keyword evidence="6" id="KW-0812">Transmembrane</keyword>
<dbReference type="Gene3D" id="2.40.50.100">
    <property type="match status" value="1"/>
</dbReference>
<organism evidence="13 14">
    <name type="scientific">Methyloradius palustris</name>
    <dbReference type="NCBI Taxonomy" id="2778876"/>
    <lineage>
        <taxon>Bacteria</taxon>
        <taxon>Pseudomonadati</taxon>
        <taxon>Pseudomonadota</taxon>
        <taxon>Betaproteobacteria</taxon>
        <taxon>Nitrosomonadales</taxon>
        <taxon>Methylophilaceae</taxon>
        <taxon>Methyloradius</taxon>
    </lineage>
</organism>
<evidence type="ECO:0000256" key="8">
    <source>
        <dbReference type="ARBA" id="ARBA00023136"/>
    </source>
</evidence>
<name>A0A8E4BU67_9PROT</name>
<evidence type="ECO:0000256" key="9">
    <source>
        <dbReference type="RuleBase" id="RU365093"/>
    </source>
</evidence>
<dbReference type="InterPro" id="IPR011053">
    <property type="entry name" value="Single_hybrid_motif"/>
</dbReference>
<evidence type="ECO:0000256" key="5">
    <source>
        <dbReference type="ARBA" id="ARBA00022519"/>
    </source>
</evidence>
<dbReference type="Pfam" id="PF25994">
    <property type="entry name" value="HH_AprE"/>
    <property type="match status" value="1"/>
</dbReference>
<proteinExistence type="inferred from homology"/>
<dbReference type="PANTHER" id="PTHR30386:SF26">
    <property type="entry name" value="TRANSPORT PROTEIN COMB"/>
    <property type="match status" value="1"/>
</dbReference>
<gene>
    <name evidence="13" type="ORF">ZMTM_25450</name>
</gene>
<dbReference type="InterPro" id="IPR006144">
    <property type="entry name" value="Secretion_HlyD_CS"/>
</dbReference>
<dbReference type="GO" id="GO:0009306">
    <property type="term" value="P:protein secretion"/>
    <property type="evidence" value="ECO:0007669"/>
    <property type="project" value="InterPro"/>
</dbReference>
<feature type="coiled-coil region" evidence="10">
    <location>
        <begin position="158"/>
        <end position="230"/>
    </location>
</feature>
<reference evidence="13" key="1">
    <citation type="journal article" date="2021" name="Arch. Microbiol.">
        <title>Methyloradius palustris gen. nov., sp. nov., a methanol-oxidizing bacterium isolated from snow.</title>
        <authorList>
            <person name="Miyadera T."/>
            <person name="Kojima H."/>
            <person name="Fukui M."/>
        </authorList>
    </citation>
    <scope>NUCLEOTIDE SEQUENCE</scope>
    <source>
        <strain evidence="13">Zm11</strain>
    </source>
</reference>
<dbReference type="SUPFAM" id="SSF51230">
    <property type="entry name" value="Single hybrid motif"/>
    <property type="match status" value="1"/>
</dbReference>
<evidence type="ECO:0000256" key="6">
    <source>
        <dbReference type="ARBA" id="ARBA00022692"/>
    </source>
</evidence>
<evidence type="ECO:0000256" key="2">
    <source>
        <dbReference type="ARBA" id="ARBA00009477"/>
    </source>
</evidence>
<sequence>MLSKLQKIWSDMTPQRAFVLITAMSLLLLLIWASLAKIDVIVRTTGRVIPAGKSQIVQHLEGGIVSTILVQEGETVKAGQPLVELSDIRARSDLGQDRNKRDSLRGREARLLTEAAGKSSINFPDDLIDSGVKQAETAAFQARLSHNNEETRVLRDQSAQKRGEIAETEARLRNLTGELELARQQFRLIEGLNKNGAASKMEMLDTQSRLQRMESQFNELQTSLPRLRAAQAETESKVSELWAHFRSDASSDLTQVRLELEKSNLDFETNEDKLQRNIVRAPVDGFVNRMMFSTVGGVIRPGEPLMEITPEDERIVVETRARPDDRANLRSGLPARVRISAFDYATYGALPGTVTEVSADTLTDEQQSRYYRVRIDAGSVRQVKMGKAAGPISPGMSVTADVVVGKRTVLSYLISPMLRFSDRVFRDPR</sequence>
<keyword evidence="3 9" id="KW-0813">Transport</keyword>
<accession>A0A8E4BU67</accession>
<dbReference type="NCBIfam" id="TIGR01843">
    <property type="entry name" value="type_I_hlyD"/>
    <property type="match status" value="1"/>
</dbReference>
<evidence type="ECO:0000259" key="11">
    <source>
        <dbReference type="Pfam" id="PF25994"/>
    </source>
</evidence>
<protein>
    <recommendedName>
        <fullName evidence="9">Membrane fusion protein (MFP) family protein</fullName>
    </recommendedName>
</protein>
<evidence type="ECO:0000313" key="14">
    <source>
        <dbReference type="Proteomes" id="UP000826722"/>
    </source>
</evidence>
<dbReference type="EMBL" id="AP024110">
    <property type="protein sequence ID" value="BCM26286.1"/>
    <property type="molecule type" value="Genomic_DNA"/>
</dbReference>
<comment type="subcellular location">
    <subcellularLocation>
        <location evidence="1 9">Cell inner membrane</location>
        <topology evidence="1 9">Single-pass membrane protein</topology>
    </subcellularLocation>
</comment>
<evidence type="ECO:0000256" key="7">
    <source>
        <dbReference type="ARBA" id="ARBA00022989"/>
    </source>
</evidence>
<dbReference type="PANTHER" id="PTHR30386">
    <property type="entry name" value="MEMBRANE FUSION SUBUNIT OF EMRAB-TOLC MULTIDRUG EFFLUX PUMP"/>
    <property type="match status" value="1"/>
</dbReference>
<keyword evidence="10" id="KW-0175">Coiled coil</keyword>
<comment type="similarity">
    <text evidence="2 9">Belongs to the membrane fusion protein (MFP) (TC 8.A.1) family.</text>
</comment>
<dbReference type="AlphaFoldDB" id="A0A8E4BU67"/>
<dbReference type="InterPro" id="IPR058982">
    <property type="entry name" value="Beta-barrel_AprE"/>
</dbReference>
<feature type="domain" description="AprE-like beta-barrel" evidence="12">
    <location>
        <begin position="316"/>
        <end position="404"/>
    </location>
</feature>
<evidence type="ECO:0000256" key="3">
    <source>
        <dbReference type="ARBA" id="ARBA00022448"/>
    </source>
</evidence>
<evidence type="ECO:0000256" key="10">
    <source>
        <dbReference type="SAM" id="Coils"/>
    </source>
</evidence>
<dbReference type="PRINTS" id="PR01490">
    <property type="entry name" value="RTXTOXIND"/>
</dbReference>
<evidence type="ECO:0000313" key="13">
    <source>
        <dbReference type="EMBL" id="BCM26286.1"/>
    </source>
</evidence>
<dbReference type="KEGG" id="mpau:ZMTM_25450"/>
<feature type="domain" description="AprE-like long alpha-helical hairpin" evidence="11">
    <location>
        <begin position="90"/>
        <end position="264"/>
    </location>
</feature>
<dbReference type="GO" id="GO:0005886">
    <property type="term" value="C:plasma membrane"/>
    <property type="evidence" value="ECO:0007669"/>
    <property type="project" value="UniProtKB-SubCell"/>
</dbReference>
<dbReference type="InterPro" id="IPR058781">
    <property type="entry name" value="HH_AprE-like"/>
</dbReference>
<evidence type="ECO:0000259" key="12">
    <source>
        <dbReference type="Pfam" id="PF26002"/>
    </source>
</evidence>
<keyword evidence="4 9" id="KW-1003">Cell membrane</keyword>